<reference evidence="2" key="1">
    <citation type="submission" date="2022-11" db="EMBL/GenBank/DDBJ databases">
        <title>Whole genome sequence of Levilactobacillus brevis SMB091.</title>
        <authorList>
            <person name="Kim J.-M."/>
            <person name="Kim O.-C."/>
            <person name="Choi Y.H."/>
            <person name="Han N.S."/>
            <person name="Hurh B."/>
        </authorList>
    </citation>
    <scope>NUCLEOTIDE SEQUENCE</scope>
    <source>
        <strain evidence="2">SMB091</strain>
        <plasmid evidence="2">pBRV691</plasmid>
    </source>
</reference>
<geneLocation type="plasmid" evidence="2 3">
    <name>pBRV691</name>
</geneLocation>
<name>A0AB38X8P1_LEVBR</name>
<evidence type="ECO:0000313" key="2">
    <source>
        <dbReference type="EMBL" id="WAD02957.1"/>
    </source>
</evidence>
<evidence type="ECO:0000313" key="3">
    <source>
        <dbReference type="Proteomes" id="UP001164768"/>
    </source>
</evidence>
<accession>A0AB38X8P1</accession>
<dbReference type="AlphaFoldDB" id="A0AB38X8P1"/>
<keyword evidence="2" id="KW-0614">Plasmid</keyword>
<evidence type="ECO:0000256" key="1">
    <source>
        <dbReference type="SAM" id="Coils"/>
    </source>
</evidence>
<feature type="coiled-coil region" evidence="1">
    <location>
        <begin position="2"/>
        <end position="32"/>
    </location>
</feature>
<gene>
    <name evidence="2" type="ORF">ORR04_12710</name>
</gene>
<protein>
    <submittedName>
        <fullName evidence="2">Uncharacterized protein</fullName>
    </submittedName>
</protein>
<organism evidence="2 3">
    <name type="scientific">Levilactobacillus brevis</name>
    <name type="common">Lactobacillus brevis</name>
    <dbReference type="NCBI Taxonomy" id="1580"/>
    <lineage>
        <taxon>Bacteria</taxon>
        <taxon>Bacillati</taxon>
        <taxon>Bacillota</taxon>
        <taxon>Bacilli</taxon>
        <taxon>Lactobacillales</taxon>
        <taxon>Lactobacillaceae</taxon>
        <taxon>Levilactobacillus</taxon>
    </lineage>
</organism>
<keyword evidence="1" id="KW-0175">Coiled coil</keyword>
<proteinExistence type="predicted"/>
<sequence>MATNLENKLAKLQRANEEYQAAKKKLAQDIGLYAIEKMDIDSLKDFKSAVAPLLTNPAVAKPTVKGDDPHV</sequence>
<dbReference type="EMBL" id="CP113119">
    <property type="protein sequence ID" value="WAD02957.1"/>
    <property type="molecule type" value="Genomic_DNA"/>
</dbReference>
<dbReference type="Proteomes" id="UP001164768">
    <property type="component" value="Plasmid pBRV691"/>
</dbReference>
<dbReference type="RefSeq" id="WP_039106753.1">
    <property type="nucleotide sequence ID" value="NZ_BBOW01000011.1"/>
</dbReference>